<evidence type="ECO:0000313" key="1">
    <source>
        <dbReference type="EMBL" id="KAJ3555516.1"/>
    </source>
</evidence>
<proteinExistence type="predicted"/>
<dbReference type="Proteomes" id="UP001148662">
    <property type="component" value="Unassembled WGS sequence"/>
</dbReference>
<organism evidence="1 2">
    <name type="scientific">Phlebia brevispora</name>
    <dbReference type="NCBI Taxonomy" id="194682"/>
    <lineage>
        <taxon>Eukaryota</taxon>
        <taxon>Fungi</taxon>
        <taxon>Dikarya</taxon>
        <taxon>Basidiomycota</taxon>
        <taxon>Agaricomycotina</taxon>
        <taxon>Agaricomycetes</taxon>
        <taxon>Polyporales</taxon>
        <taxon>Meruliaceae</taxon>
        <taxon>Phlebia</taxon>
    </lineage>
</organism>
<gene>
    <name evidence="1" type="ORF">NM688_g2531</name>
</gene>
<protein>
    <submittedName>
        <fullName evidence="1">Uncharacterized protein</fullName>
    </submittedName>
</protein>
<accession>A0ACC1T822</accession>
<comment type="caution">
    <text evidence="1">The sequence shown here is derived from an EMBL/GenBank/DDBJ whole genome shotgun (WGS) entry which is preliminary data.</text>
</comment>
<dbReference type="EMBL" id="JANHOG010000324">
    <property type="protein sequence ID" value="KAJ3555516.1"/>
    <property type="molecule type" value="Genomic_DNA"/>
</dbReference>
<evidence type="ECO:0000313" key="2">
    <source>
        <dbReference type="Proteomes" id="UP001148662"/>
    </source>
</evidence>
<name>A0ACC1T822_9APHY</name>
<sequence>MEADMAFQSVALSIASIHLPFWCTRSSCLFGTNSARLFSSIAQAPDAFKLTVNSFFLYDEIYCLCFKLRISMPPKYEEDWSDSDDEDMGSDVETSVQLGIPDGPIESSSDILDAAVSRIGGQPAFLTSPEPPYESALCKNCSSPMQLLVQVWCPLEDKPNDRALYVWGCARAVCQRLDGSVRAWRGLRYNERYAVKLNKKQERELAKAAAKAKAAEQELQQKASAKANPFKLNAAGAPNAFGFGEQIFGSLSTPAISEDKDEVTAEAASDRSADSESDSEDEALITAMASTTLETSEWKNAPTYNSLYMSTVTEYLPPAPKTKLPPEARADAADDGAESKSNTWAFEGYENSLDVDHVFERFTKRVGYEGEQCIRYELGGVPLPFAGDKVFDRLFPAPPPPNLPVTKPDSMVVPVQRRTYDPASIPPCPHCKGKRVFECQLMPNLINVLKPPGSVKKSTLTDAERRKEVEQVLKGGGDVDRMGMEWGTCMVFSCEKDCYDEAARSCWREEAVLTVFRMLAATPTISVPSDSAGRSDTLAISTPHELSAPPRFPHTRAQLTAIARQYRPLDNYDDDNDDDSSRITSAFVTRVAALLDSEHEEELKVLLKDTFGPSIEDEELSQHVLDLMHRHRDDVEGVPFLFLTPSRRPISRPSSRASTHSARLMGRPDTPNSAPSSPLAMVFRRPHTPLMSPLAAAQQGTSYMNPHGESPVPSPTIPHAQFTTSLPASPLSSPRILNAKAHEFKPIPRPLSAASSNPGSLATLRADTPSPDMWAHTSRPTSKLAIAAPLTPESALLPRASTPSSLRLSLQPGDDDEEDDPFDPFAPKPMPRSFHPVEPEVSQPWSNSSLSSSSLSTDDAQYGYYMNGEYDPSYSSQSLQEAEQYDSDVNPMLTDGMAPLDVLSTIFGSALAPSELEEALANNAYDFDRAMSWLVDRQIATQHATAVPPSAALKVQPVGNRVSIVSRDGFPRGGRGGFANRGQKFPSRPVPGGNRVCRYFLAGECLRADCRFSHDLERALCRFWLRGMCAKGESCEFLHHLPKDVDVSALTQAMARNNINNNAPSTEPDQSGPPDEFPALNQTAIQAKNRRGGFGRGRMDGVIHDPGRTRFPRIQSMRARAVQKS</sequence>
<reference evidence="1" key="1">
    <citation type="submission" date="2022-07" db="EMBL/GenBank/DDBJ databases">
        <title>Genome Sequence of Phlebia brevispora.</title>
        <authorList>
            <person name="Buettner E."/>
        </authorList>
    </citation>
    <scope>NUCLEOTIDE SEQUENCE</scope>
    <source>
        <strain evidence="1">MPL23</strain>
    </source>
</reference>
<keyword evidence="2" id="KW-1185">Reference proteome</keyword>